<dbReference type="Proteomes" id="UP000000643">
    <property type="component" value="Chromosome"/>
</dbReference>
<sequence>MVHGIEENFLTLYEKFISKNHLFFCVVILQSFNLVKMGFYT</sequence>
<protein>
    <submittedName>
        <fullName evidence="1">Uncharacterized protein</fullName>
    </submittedName>
</protein>
<dbReference type="STRING" id="360095.BARBAKC583_0407"/>
<name>A1URX3_BARBK</name>
<accession>A1URX3</accession>
<evidence type="ECO:0000313" key="1">
    <source>
        <dbReference type="EMBL" id="ABM45327.1"/>
    </source>
</evidence>
<dbReference type="EMBL" id="CP000524">
    <property type="protein sequence ID" value="ABM45327.1"/>
    <property type="molecule type" value="Genomic_DNA"/>
</dbReference>
<gene>
    <name evidence="1" type="ordered locus">BARBAKC583_0407</name>
</gene>
<dbReference type="HOGENOM" id="CLU_3266262_0_0_5"/>
<evidence type="ECO:0000313" key="2">
    <source>
        <dbReference type="Proteomes" id="UP000000643"/>
    </source>
</evidence>
<dbReference type="KEGG" id="bbk:BARBAKC583_0407"/>
<organism evidence="1 2">
    <name type="scientific">Bartonella bacilliformis (strain ATCC 35685 / KC583 / Herrer 020/F12,63)</name>
    <dbReference type="NCBI Taxonomy" id="360095"/>
    <lineage>
        <taxon>Bacteria</taxon>
        <taxon>Pseudomonadati</taxon>
        <taxon>Pseudomonadota</taxon>
        <taxon>Alphaproteobacteria</taxon>
        <taxon>Hyphomicrobiales</taxon>
        <taxon>Bartonellaceae</taxon>
        <taxon>Bartonella</taxon>
    </lineage>
</organism>
<proteinExistence type="predicted"/>
<dbReference type="AlphaFoldDB" id="A1URX3"/>
<reference evidence="1 2" key="1">
    <citation type="submission" date="2006-12" db="EMBL/GenBank/DDBJ databases">
        <authorList>
            <person name="Hendrix L."/>
            <person name="Mohamoud Y."/>
            <person name="Radune D."/>
            <person name="Shvartsbeyn A."/>
            <person name="Daugherty S."/>
            <person name="Dodson R."/>
            <person name="Durkin A.S."/>
            <person name="Harkins D."/>
            <person name="Huot H."/>
            <person name="Kothari S.P."/>
            <person name="Madupu R."/>
            <person name="Li J."/>
            <person name="Nelson W.C."/>
            <person name="Shrivastava S."/>
            <person name="Giglio M.G."/>
            <person name="Haft D."/>
            <person name="Selengut J."/>
            <person name="Fraser-Ligget C."/>
            <person name="Seshadri R."/>
        </authorList>
    </citation>
    <scope>NUCLEOTIDE SEQUENCE [LARGE SCALE GENOMIC DNA]</scope>
    <source>
        <strain evidence="2">ATCC 35685 / NCTC 12138 / KC583</strain>
    </source>
</reference>